<dbReference type="PANTHER" id="PTHR39450">
    <property type="entry name" value="MOLYBDOPTERIN OXIDOREDUCTASE, 4FE-4S CLUSTER-BINDING SUBUNIT"/>
    <property type="match status" value="1"/>
</dbReference>
<dbReference type="PANTHER" id="PTHR39450:SF1">
    <property type="entry name" value="DUF1667 DOMAIN-CONTAINING PROTEIN"/>
    <property type="match status" value="1"/>
</dbReference>
<dbReference type="RefSeq" id="WP_014807542.1">
    <property type="nucleotide sequence ID" value="NZ_DAONBL010000013.1"/>
</dbReference>
<organism evidence="1 2">
    <name type="scientific">Acetomicrobium flavidum</name>
    <dbReference type="NCBI Taxonomy" id="49896"/>
    <lineage>
        <taxon>Bacteria</taxon>
        <taxon>Thermotogati</taxon>
        <taxon>Synergistota</taxon>
        <taxon>Synergistia</taxon>
        <taxon>Synergistales</taxon>
        <taxon>Acetomicrobiaceae</taxon>
        <taxon>Acetomicrobium</taxon>
    </lineage>
</organism>
<keyword evidence="2" id="KW-1185">Reference proteome</keyword>
<name>A0ABY1JED9_9BACT</name>
<dbReference type="InterPro" id="IPR012460">
    <property type="entry name" value="DUF1667"/>
</dbReference>
<dbReference type="Gene3D" id="3.10.530.10">
    <property type="entry name" value="CPE0013-like"/>
    <property type="match status" value="1"/>
</dbReference>
<dbReference type="Proteomes" id="UP000185093">
    <property type="component" value="Unassembled WGS sequence"/>
</dbReference>
<dbReference type="InterPro" id="IPR036593">
    <property type="entry name" value="CPE0013-like_sf"/>
</dbReference>
<accession>A0ABY1JED9</accession>
<dbReference type="SUPFAM" id="SSF53706">
    <property type="entry name" value="Formate dehydrogenase/DMSO reductase, domains 1-3"/>
    <property type="match status" value="1"/>
</dbReference>
<sequence length="131" mass="13997">MPEERKIICTACPVGCFMSVSEENGEIISISGNSCPRGKEYAKIELVDPRRVFASTVRVEGGALPVCPVRSKYPVPKSKITDIAKAVARVKVKAPIEIGQVIIENVCDTGVDIVATRSLPARQSVEVSQGG</sequence>
<evidence type="ECO:0000313" key="1">
    <source>
        <dbReference type="EMBL" id="SIN71708.1"/>
    </source>
</evidence>
<evidence type="ECO:0000313" key="2">
    <source>
        <dbReference type="Proteomes" id="UP000185093"/>
    </source>
</evidence>
<protein>
    <submittedName>
        <fullName evidence="1">CxxC motif-containing protein</fullName>
    </submittedName>
</protein>
<dbReference type="SUPFAM" id="SSF160148">
    <property type="entry name" value="CPE0013-like"/>
    <property type="match status" value="1"/>
</dbReference>
<gene>
    <name evidence="1" type="ORF">SAMN05444368_1454</name>
</gene>
<comment type="caution">
    <text evidence="1">The sequence shown here is derived from an EMBL/GenBank/DDBJ whole genome shotgun (WGS) entry which is preliminary data.</text>
</comment>
<proteinExistence type="predicted"/>
<dbReference type="Pfam" id="PF07892">
    <property type="entry name" value="DUF1667"/>
    <property type="match status" value="1"/>
</dbReference>
<dbReference type="EMBL" id="FSQZ01000001">
    <property type="protein sequence ID" value="SIN71708.1"/>
    <property type="molecule type" value="Genomic_DNA"/>
</dbReference>
<reference evidence="1 2" key="1">
    <citation type="submission" date="2016-11" db="EMBL/GenBank/DDBJ databases">
        <authorList>
            <person name="Varghese N."/>
            <person name="Submissions S."/>
        </authorList>
    </citation>
    <scope>NUCLEOTIDE SEQUENCE [LARGE SCALE GENOMIC DNA]</scope>
    <source>
        <strain evidence="1 2">DSM 20664</strain>
    </source>
</reference>